<evidence type="ECO:0000256" key="1">
    <source>
        <dbReference type="SAM" id="SignalP"/>
    </source>
</evidence>
<evidence type="ECO:0000313" key="4">
    <source>
        <dbReference type="Proteomes" id="UP000011096"/>
    </source>
</evidence>
<protein>
    <submittedName>
        <fullName evidence="2">Uncharacterized protein</fullName>
    </submittedName>
</protein>
<dbReference type="EMBL" id="KB020596">
    <property type="protein sequence ID" value="ELA34809.1"/>
    <property type="molecule type" value="Genomic_DNA"/>
</dbReference>
<accession>L2G813</accession>
<reference evidence="2" key="1">
    <citation type="submission" date="2012-08" db="EMBL/GenBank/DDBJ databases">
        <title>Genome analysis of Colletotrichum orbiculare and Colletotrichum fructicola.</title>
        <authorList>
            <person name="Gan P.H.P."/>
            <person name="Ikeda K."/>
            <person name="Irieda H."/>
            <person name="Narusaka M."/>
            <person name="O'Connell R.J."/>
            <person name="Narusaka Y."/>
            <person name="Takano Y."/>
            <person name="Kubo Y."/>
            <person name="Shirasu K."/>
        </authorList>
    </citation>
    <scope>NUCLEOTIDE SEQUENCE</scope>
    <source>
        <strain evidence="2">Nara gc5</strain>
    </source>
</reference>
<proteinExistence type="predicted"/>
<keyword evidence="1" id="KW-0732">Signal</keyword>
<dbReference type="InParanoid" id="L2G813"/>
<gene>
    <name evidence="2" type="ORF">CGGC5_5384</name>
    <name evidence="3" type="ORF">CGGC5_v016763</name>
</gene>
<dbReference type="HOGENOM" id="CLU_176417_0_0_1"/>
<evidence type="ECO:0000313" key="3">
    <source>
        <dbReference type="EMBL" id="KAF4474141.1"/>
    </source>
</evidence>
<reference evidence="3 4" key="3">
    <citation type="submission" date="2020-04" db="EMBL/GenBank/DDBJ databases">
        <title>Genome sequencing and assembly of multiple isolates from the Colletotrichum gloeosporioides species complex.</title>
        <authorList>
            <person name="Gan P."/>
            <person name="Shirasu K."/>
        </authorList>
    </citation>
    <scope>NUCLEOTIDE SEQUENCE [LARGE SCALE GENOMIC DNA]</scope>
    <source>
        <strain evidence="3 4">Nara gc5</strain>
    </source>
</reference>
<feature type="signal peptide" evidence="1">
    <location>
        <begin position="1"/>
        <end position="23"/>
    </location>
</feature>
<dbReference type="EMBL" id="ANPB02000011">
    <property type="protein sequence ID" value="KAF4474141.1"/>
    <property type="molecule type" value="Genomic_DNA"/>
</dbReference>
<reference evidence="3 4" key="2">
    <citation type="submission" date="2012-08" db="EMBL/GenBank/DDBJ databases">
        <authorList>
            <person name="Gan P.H.P."/>
            <person name="Ikeda K."/>
            <person name="Irieda H."/>
            <person name="Narusaka M."/>
            <person name="O'Connell R.J."/>
            <person name="Narusaka Y."/>
            <person name="Takano Y."/>
            <person name="Kubo Y."/>
            <person name="Shirasu K."/>
        </authorList>
    </citation>
    <scope>NUCLEOTIDE SEQUENCE [LARGE SCALE GENOMIC DNA]</scope>
    <source>
        <strain evidence="3 4">Nara gc5</strain>
    </source>
</reference>
<sequence>MFATSILASIATASMVFAPVAQASMEMQIIKYGTTDCSQPGGPIRDYHEGVCVALGDSDHAMKIKSYNADCKMTTFDNGDCTGSVIATVGNIEQCTKILGSFSGRVDCSK</sequence>
<feature type="chain" id="PRO_5036440368" evidence="1">
    <location>
        <begin position="24"/>
        <end position="110"/>
    </location>
</feature>
<name>L2G813_COLFN</name>
<dbReference type="OrthoDB" id="4789555at2759"/>
<keyword evidence="4" id="KW-1185">Reference proteome</keyword>
<organism evidence="2">
    <name type="scientific">Colletotrichum fructicola (strain Nara gc5)</name>
    <name type="common">Anthracnose fungus</name>
    <name type="synonym">Colletotrichum gloeosporioides (strain Nara gc5)</name>
    <dbReference type="NCBI Taxonomy" id="1213859"/>
    <lineage>
        <taxon>Eukaryota</taxon>
        <taxon>Fungi</taxon>
        <taxon>Dikarya</taxon>
        <taxon>Ascomycota</taxon>
        <taxon>Pezizomycotina</taxon>
        <taxon>Sordariomycetes</taxon>
        <taxon>Hypocreomycetidae</taxon>
        <taxon>Glomerellales</taxon>
        <taxon>Glomerellaceae</taxon>
        <taxon>Colletotrichum</taxon>
        <taxon>Colletotrichum gloeosporioides species complex</taxon>
    </lineage>
</organism>
<dbReference type="AlphaFoldDB" id="L2G813"/>
<dbReference type="Proteomes" id="UP000011096">
    <property type="component" value="Unassembled WGS sequence"/>
</dbReference>
<evidence type="ECO:0000313" key="2">
    <source>
        <dbReference type="EMBL" id="ELA34809.1"/>
    </source>
</evidence>